<protein>
    <submittedName>
        <fullName evidence="3">Proline racemase family protein</fullName>
    </submittedName>
</protein>
<evidence type="ECO:0000313" key="4">
    <source>
        <dbReference type="Proteomes" id="UP000515860"/>
    </source>
</evidence>
<feature type="active site" description="Proton acceptor" evidence="2">
    <location>
        <position position="90"/>
    </location>
</feature>
<dbReference type="SUPFAM" id="SSF54506">
    <property type="entry name" value="Diaminopimelate epimerase-like"/>
    <property type="match status" value="1"/>
</dbReference>
<reference evidence="3 4" key="1">
    <citation type="submission" date="2020-08" db="EMBL/GenBank/DDBJ databases">
        <authorList>
            <person name="Liu C."/>
            <person name="Sun Q."/>
        </authorList>
    </citation>
    <scope>NUCLEOTIDE SEQUENCE [LARGE SCALE GENOMIC DNA]</scope>
    <source>
        <strain evidence="3 4">NSJ-29</strain>
    </source>
</reference>
<dbReference type="AlphaFoldDB" id="A0A7G9GAV1"/>
<evidence type="ECO:0000256" key="2">
    <source>
        <dbReference type="PIRSR" id="PIRSR029792-1"/>
    </source>
</evidence>
<dbReference type="RefSeq" id="WP_249328520.1">
    <property type="nucleotide sequence ID" value="NZ_CP060635.1"/>
</dbReference>
<dbReference type="PIRSF" id="PIRSF029792">
    <property type="entry name" value="Pro_racemase"/>
    <property type="match status" value="1"/>
</dbReference>
<evidence type="ECO:0000313" key="3">
    <source>
        <dbReference type="EMBL" id="QNM07933.1"/>
    </source>
</evidence>
<dbReference type="Pfam" id="PF05544">
    <property type="entry name" value="Pro_racemase"/>
    <property type="match status" value="1"/>
</dbReference>
<gene>
    <name evidence="3" type="ORF">H9Q79_13590</name>
</gene>
<accession>A0A7G9GAV1</accession>
<dbReference type="Gene3D" id="3.10.310.10">
    <property type="entry name" value="Diaminopimelate Epimerase, Chain A, domain 1"/>
    <property type="match status" value="2"/>
</dbReference>
<comment type="similarity">
    <text evidence="1">Belongs to the proline racemase family.</text>
</comment>
<keyword evidence="4" id="KW-1185">Reference proteome</keyword>
<evidence type="ECO:0000256" key="1">
    <source>
        <dbReference type="ARBA" id="ARBA00007529"/>
    </source>
</evidence>
<name>A0A7G9GAV1_9FIRM</name>
<dbReference type="SFLD" id="SFLDS00028">
    <property type="entry name" value="Proline_Racemase"/>
    <property type="match status" value="1"/>
</dbReference>
<dbReference type="PANTHER" id="PTHR33442">
    <property type="entry name" value="TRANS-3-HYDROXY-L-PROLINE DEHYDRATASE"/>
    <property type="match status" value="1"/>
</dbReference>
<dbReference type="Proteomes" id="UP000515860">
    <property type="component" value="Chromosome"/>
</dbReference>
<dbReference type="PANTHER" id="PTHR33442:SF5">
    <property type="entry name" value="BIFUNCTIONAL TRANS-3-HYDROXY-L-PROLINE DEHYDRATASE_2-EPIMERASE"/>
    <property type="match status" value="1"/>
</dbReference>
<sequence length="349" mass="38207">MGIRRTFDAVEVHEGEPMRVITGGVPYIPGNTLMEQRNWLIRHDDQIRKLMLTEPRGIPASVVSLLVPPKNPKASAAAIFMCGEEYPLCSGATVMATVTVLLETGLLPMQEPVTEFELEVPAGLMHIHAECKNGKVINTTFTNQPAFSVYLDAEVEVPTLGRVRTDVAWGGCFFTIIDAAQFPGLVLDSSHAKDIQRISALVTRAAQDQLPVSHPDFPGIGIANTMMIQKPVNPGTDHRTANVYYYDPVEFDRPETWTGAMDRGVCGTGSCAIMAMLHARGKLGVGEAWVNEGPLGIRFTGEILETAKVGDYEAVIPQLSGECWIYGYSKWVLDDSDPFPEGFKIGDIW</sequence>
<dbReference type="InterPro" id="IPR008794">
    <property type="entry name" value="Pro_racemase_fam"/>
</dbReference>
<feature type="active site" description="Proton donor" evidence="2">
    <location>
        <position position="266"/>
    </location>
</feature>
<dbReference type="EMBL" id="CP060635">
    <property type="protein sequence ID" value="QNM07933.1"/>
    <property type="molecule type" value="Genomic_DNA"/>
</dbReference>
<organism evidence="3 4">
    <name type="scientific">Wansuia hejianensis</name>
    <dbReference type="NCBI Taxonomy" id="2763667"/>
    <lineage>
        <taxon>Bacteria</taxon>
        <taxon>Bacillati</taxon>
        <taxon>Bacillota</taxon>
        <taxon>Clostridia</taxon>
        <taxon>Lachnospirales</taxon>
        <taxon>Lachnospiraceae</taxon>
        <taxon>Wansuia</taxon>
    </lineage>
</organism>
<dbReference type="KEGG" id="whj:H9Q79_13590"/>
<proteinExistence type="inferred from homology"/>
<dbReference type="GO" id="GO:0047580">
    <property type="term" value="F:4-hydroxyproline epimerase activity"/>
    <property type="evidence" value="ECO:0007669"/>
    <property type="project" value="TreeGrafter"/>
</dbReference>